<dbReference type="PROSITE" id="PS50263">
    <property type="entry name" value="CN_HYDROLASE"/>
    <property type="match status" value="1"/>
</dbReference>
<proteinExistence type="predicted"/>
<evidence type="ECO:0000313" key="3">
    <source>
        <dbReference type="Proteomes" id="UP000012040"/>
    </source>
</evidence>
<dbReference type="HOGENOM" id="CLU_030130_5_0_7"/>
<dbReference type="AlphaFoldDB" id="M4VBV9"/>
<name>M4VBV9_9BACT</name>
<dbReference type="PANTHER" id="PTHR23088">
    <property type="entry name" value="NITRILASE-RELATED"/>
    <property type="match status" value="1"/>
</dbReference>
<dbReference type="InterPro" id="IPR003010">
    <property type="entry name" value="C-N_Hydrolase"/>
</dbReference>
<accession>M4VBV9</accession>
<dbReference type="PANTHER" id="PTHR23088:SF50">
    <property type="entry name" value="HYDROLASE YHCX"/>
    <property type="match status" value="1"/>
</dbReference>
<dbReference type="PATRIC" id="fig|1184267.3.peg.2533"/>
<dbReference type="OrthoDB" id="9811121at2"/>
<organism evidence="2 3">
    <name type="scientific">Pseudobdellovibrio exovorus JSS</name>
    <dbReference type="NCBI Taxonomy" id="1184267"/>
    <lineage>
        <taxon>Bacteria</taxon>
        <taxon>Pseudomonadati</taxon>
        <taxon>Bdellovibrionota</taxon>
        <taxon>Bdellovibrionia</taxon>
        <taxon>Bdellovibrionales</taxon>
        <taxon>Pseudobdellovibrionaceae</taxon>
        <taxon>Pseudobdellovibrio</taxon>
    </lineage>
</organism>
<dbReference type="KEGG" id="bex:A11Q_2507"/>
<dbReference type="CDD" id="cd07574">
    <property type="entry name" value="nitrilase_Rim1_like"/>
    <property type="match status" value="1"/>
</dbReference>
<gene>
    <name evidence="2" type="ORF">A11Q_2507</name>
</gene>
<dbReference type="Pfam" id="PF00795">
    <property type="entry name" value="CN_hydrolase"/>
    <property type="match status" value="1"/>
</dbReference>
<dbReference type="Proteomes" id="UP000012040">
    <property type="component" value="Chromosome"/>
</dbReference>
<feature type="domain" description="CN hydrolase" evidence="1">
    <location>
        <begin position="6"/>
        <end position="266"/>
    </location>
</feature>
<sequence>MSSLLVKVAAALYPIDFFQSFSEWQSKTEKWVSEAAEQKAKYLLFPEYGSMELTSLLDEEVRQNLASQSEALQKYWPEFNKTFQSLAQRYQVYIIAPSFPVYHSETHTTNRVGVFSPSGQYDFQDKLFMTRFEDEEWNVQASEPEVKVFKTEDLSFSISTCFDVEFAFPALAAAHAGAEIIFVPSCTETAKGVHRVHIGARARALENQIYTVVSQTIGEATWSPAVDLNNGFAAIYSTPDVGFTDDGVVATSAWNQSAWLYADLRLSHLSRVRSSGAVLNFKRHQEFLKDKAELYRIIEVKL</sequence>
<protein>
    <recommendedName>
        <fullName evidence="1">CN hydrolase domain-containing protein</fullName>
    </recommendedName>
</protein>
<dbReference type="eggNOG" id="COG0388">
    <property type="taxonomic scope" value="Bacteria"/>
</dbReference>
<reference evidence="2 3" key="1">
    <citation type="journal article" date="2013" name="ISME J.">
        <title>By their genes ye shall know them: genomic signatures of predatory bacteria.</title>
        <authorList>
            <person name="Pasternak Z."/>
            <person name="Pietrokovski S."/>
            <person name="Rotem O."/>
            <person name="Gophna U."/>
            <person name="Lurie-Weinberger M.N."/>
            <person name="Jurkevitch E."/>
        </authorList>
    </citation>
    <scope>NUCLEOTIDE SEQUENCE [LARGE SCALE GENOMIC DNA]</scope>
    <source>
        <strain evidence="2 3">JSS</strain>
    </source>
</reference>
<dbReference type="Gene3D" id="3.60.110.10">
    <property type="entry name" value="Carbon-nitrogen hydrolase"/>
    <property type="match status" value="1"/>
</dbReference>
<dbReference type="STRING" id="1184267.A11Q_2507"/>
<dbReference type="EMBL" id="CP003537">
    <property type="protein sequence ID" value="AGH96723.1"/>
    <property type="molecule type" value="Genomic_DNA"/>
</dbReference>
<keyword evidence="3" id="KW-1185">Reference proteome</keyword>
<dbReference type="InterPro" id="IPR036526">
    <property type="entry name" value="C-N_Hydrolase_sf"/>
</dbReference>
<dbReference type="SUPFAM" id="SSF56317">
    <property type="entry name" value="Carbon-nitrogen hydrolase"/>
    <property type="match status" value="1"/>
</dbReference>
<evidence type="ECO:0000259" key="1">
    <source>
        <dbReference type="PROSITE" id="PS50263"/>
    </source>
</evidence>
<evidence type="ECO:0000313" key="2">
    <source>
        <dbReference type="EMBL" id="AGH96723.1"/>
    </source>
</evidence>
<dbReference type="RefSeq" id="WP_015471213.1">
    <property type="nucleotide sequence ID" value="NC_020813.1"/>
</dbReference>